<feature type="compositionally biased region" description="Pro residues" evidence="1">
    <location>
        <begin position="35"/>
        <end position="50"/>
    </location>
</feature>
<dbReference type="InterPro" id="IPR027417">
    <property type="entry name" value="P-loop_NTPase"/>
</dbReference>
<feature type="region of interest" description="Disordered" evidence="1">
    <location>
        <begin position="35"/>
        <end position="70"/>
    </location>
</feature>
<dbReference type="SUPFAM" id="SSF52540">
    <property type="entry name" value="P-loop containing nucleoside triphosphate hydrolases"/>
    <property type="match status" value="1"/>
</dbReference>
<dbReference type="EMBL" id="CM001220">
    <property type="protein sequence ID" value="KEH31910.1"/>
    <property type="molecule type" value="Genomic_DNA"/>
</dbReference>
<feature type="compositionally biased region" description="Basic and acidic residues" evidence="1">
    <location>
        <begin position="58"/>
        <end position="70"/>
    </location>
</feature>
<reference evidence="2 4" key="1">
    <citation type="journal article" date="2011" name="Nature">
        <title>The Medicago genome provides insight into the evolution of rhizobial symbioses.</title>
        <authorList>
            <person name="Young N.D."/>
            <person name="Debelle F."/>
            <person name="Oldroyd G.E."/>
            <person name="Geurts R."/>
            <person name="Cannon S.B."/>
            <person name="Udvardi M.K."/>
            <person name="Benedito V.A."/>
            <person name="Mayer K.F."/>
            <person name="Gouzy J."/>
            <person name="Schoof H."/>
            <person name="Van de Peer Y."/>
            <person name="Proost S."/>
            <person name="Cook D.R."/>
            <person name="Meyers B.C."/>
            <person name="Spannagl M."/>
            <person name="Cheung F."/>
            <person name="De Mita S."/>
            <person name="Krishnakumar V."/>
            <person name="Gundlach H."/>
            <person name="Zhou S."/>
            <person name="Mudge J."/>
            <person name="Bharti A.K."/>
            <person name="Murray J.D."/>
            <person name="Naoumkina M.A."/>
            <person name="Rosen B."/>
            <person name="Silverstein K.A."/>
            <person name="Tang H."/>
            <person name="Rombauts S."/>
            <person name="Zhao P.X."/>
            <person name="Zhou P."/>
            <person name="Barbe V."/>
            <person name="Bardou P."/>
            <person name="Bechner M."/>
            <person name="Bellec A."/>
            <person name="Berger A."/>
            <person name="Berges H."/>
            <person name="Bidwell S."/>
            <person name="Bisseling T."/>
            <person name="Choisne N."/>
            <person name="Couloux A."/>
            <person name="Denny R."/>
            <person name="Deshpande S."/>
            <person name="Dai X."/>
            <person name="Doyle J.J."/>
            <person name="Dudez A.M."/>
            <person name="Farmer A.D."/>
            <person name="Fouteau S."/>
            <person name="Franken C."/>
            <person name="Gibelin C."/>
            <person name="Gish J."/>
            <person name="Goldstein S."/>
            <person name="Gonzalez A.J."/>
            <person name="Green P.J."/>
            <person name="Hallab A."/>
            <person name="Hartog M."/>
            <person name="Hua A."/>
            <person name="Humphray S.J."/>
            <person name="Jeong D.H."/>
            <person name="Jing Y."/>
            <person name="Jocker A."/>
            <person name="Kenton S.M."/>
            <person name="Kim D.J."/>
            <person name="Klee K."/>
            <person name="Lai H."/>
            <person name="Lang C."/>
            <person name="Lin S."/>
            <person name="Macmil S.L."/>
            <person name="Magdelenat G."/>
            <person name="Matthews L."/>
            <person name="McCorrison J."/>
            <person name="Monaghan E.L."/>
            <person name="Mun J.H."/>
            <person name="Najar F.Z."/>
            <person name="Nicholson C."/>
            <person name="Noirot C."/>
            <person name="O'Bleness M."/>
            <person name="Paule C.R."/>
            <person name="Poulain J."/>
            <person name="Prion F."/>
            <person name="Qin B."/>
            <person name="Qu C."/>
            <person name="Retzel E.F."/>
            <person name="Riddle C."/>
            <person name="Sallet E."/>
            <person name="Samain S."/>
            <person name="Samson N."/>
            <person name="Sanders I."/>
            <person name="Saurat O."/>
            <person name="Scarpelli C."/>
            <person name="Schiex T."/>
            <person name="Segurens B."/>
            <person name="Severin A.J."/>
            <person name="Sherrier D.J."/>
            <person name="Shi R."/>
            <person name="Sims S."/>
            <person name="Singer S.R."/>
            <person name="Sinharoy S."/>
            <person name="Sterck L."/>
            <person name="Viollet A."/>
            <person name="Wang B.B."/>
            <person name="Wang K."/>
            <person name="Wang M."/>
            <person name="Wang X."/>
            <person name="Warfsmann J."/>
            <person name="Weissenbach J."/>
            <person name="White D.D."/>
            <person name="White J.D."/>
            <person name="Wiley G.B."/>
            <person name="Wincker P."/>
            <person name="Xing Y."/>
            <person name="Yang L."/>
            <person name="Yao Z."/>
            <person name="Ying F."/>
            <person name="Zhai J."/>
            <person name="Zhou L."/>
            <person name="Zuber A."/>
            <person name="Denarie J."/>
            <person name="Dixon R.A."/>
            <person name="May G.D."/>
            <person name="Schwartz D.C."/>
            <person name="Rogers J."/>
            <person name="Quetier F."/>
            <person name="Town C.D."/>
            <person name="Roe B.A."/>
        </authorList>
    </citation>
    <scope>NUCLEOTIDE SEQUENCE [LARGE SCALE GENOMIC DNA]</scope>
    <source>
        <strain evidence="2">A17</strain>
        <strain evidence="3 4">cv. Jemalong A17</strain>
    </source>
</reference>
<evidence type="ECO:0000313" key="3">
    <source>
        <dbReference type="EnsemblPlants" id="KEH31910"/>
    </source>
</evidence>
<feature type="region of interest" description="Disordered" evidence="1">
    <location>
        <begin position="82"/>
        <end position="132"/>
    </location>
</feature>
<name>A0A072V1E3_MEDTR</name>
<proteinExistence type="predicted"/>
<dbReference type="OrthoDB" id="513595at2759"/>
<evidence type="ECO:0000313" key="2">
    <source>
        <dbReference type="EMBL" id="KEH31910.1"/>
    </source>
</evidence>
<accession>A0A072V1E3</accession>
<organism evidence="2 4">
    <name type="scientific">Medicago truncatula</name>
    <name type="common">Barrel medic</name>
    <name type="synonym">Medicago tribuloides</name>
    <dbReference type="NCBI Taxonomy" id="3880"/>
    <lineage>
        <taxon>Eukaryota</taxon>
        <taxon>Viridiplantae</taxon>
        <taxon>Streptophyta</taxon>
        <taxon>Embryophyta</taxon>
        <taxon>Tracheophyta</taxon>
        <taxon>Spermatophyta</taxon>
        <taxon>Magnoliopsida</taxon>
        <taxon>eudicotyledons</taxon>
        <taxon>Gunneridae</taxon>
        <taxon>Pentapetalae</taxon>
        <taxon>rosids</taxon>
        <taxon>fabids</taxon>
        <taxon>Fabales</taxon>
        <taxon>Fabaceae</taxon>
        <taxon>Papilionoideae</taxon>
        <taxon>50 kb inversion clade</taxon>
        <taxon>NPAAA clade</taxon>
        <taxon>Hologalegina</taxon>
        <taxon>IRL clade</taxon>
        <taxon>Trifolieae</taxon>
        <taxon>Medicago</taxon>
    </lineage>
</organism>
<dbReference type="PANTHER" id="PTHR13413">
    <property type="entry name" value="YLP MOTIF CONTAINING PROTEIN NUCLEAR PROTEIN ZAP"/>
    <property type="match status" value="1"/>
</dbReference>
<dbReference type="InterPro" id="IPR026314">
    <property type="entry name" value="YLP_motif_con_p1"/>
</dbReference>
<evidence type="ECO:0000313" key="4">
    <source>
        <dbReference type="Proteomes" id="UP000002051"/>
    </source>
</evidence>
<dbReference type="AlphaFoldDB" id="A0A072V1E3"/>
<dbReference type="GO" id="GO:0032204">
    <property type="term" value="P:regulation of telomere maintenance"/>
    <property type="evidence" value="ECO:0000318"/>
    <property type="project" value="GO_Central"/>
</dbReference>
<gene>
    <name evidence="3" type="primary">11445374</name>
    <name evidence="2" type="ordered locus">MTR_4g107890</name>
</gene>
<dbReference type="KEGG" id="mtr:11445374"/>
<dbReference type="EnsemblPlants" id="KEH31910">
    <property type="protein sequence ID" value="KEH31910"/>
    <property type="gene ID" value="MTR_4g107890"/>
</dbReference>
<dbReference type="eggNOG" id="KOG2400">
    <property type="taxonomic scope" value="Eukaryota"/>
</dbReference>
<dbReference type="PANTHER" id="PTHR13413:SF0">
    <property type="entry name" value="YLP MOTIF-CONTAINING PROTEIN 1"/>
    <property type="match status" value="1"/>
</dbReference>
<dbReference type="Proteomes" id="UP000002051">
    <property type="component" value="Chromosome 4"/>
</dbReference>
<feature type="region of interest" description="Disordered" evidence="1">
    <location>
        <begin position="612"/>
        <end position="636"/>
    </location>
</feature>
<dbReference type="FunFam" id="3.40.50.300:FF:000978">
    <property type="entry name" value="YLP motif-containing protein 1 isoform X3"/>
    <property type="match status" value="1"/>
</dbReference>
<keyword evidence="4" id="KW-1185">Reference proteome</keyword>
<protein>
    <submittedName>
        <fullName evidence="2">Nuclear protein ZAP, related protein, putative</fullName>
    </submittedName>
</protein>
<feature type="compositionally biased region" description="Pro residues" evidence="1">
    <location>
        <begin position="88"/>
        <end position="109"/>
    </location>
</feature>
<dbReference type="Gene3D" id="3.40.50.300">
    <property type="entry name" value="P-loop containing nucleotide triphosphate hydrolases"/>
    <property type="match status" value="1"/>
</dbReference>
<sequence>MDRQWRPNPNLNPRPIQYQTNLCPNCLTPHFPFCPNPSPNWPPPPPPPNPTINNYDSDFDRTFKKPRIEDDERRLKLIRDHGLNPPQFQHPPPPPPPQYHPPPPPPPPHIHNTPIYHPQQHHSEFNSPFHDPNFHHFQPQPVDNHIHNHNFNARESHHPYPYPNPYPNGSNNGFSDNNAQMEASRFYRPPLPTSPPPPLPMDPPMYFSAPKKPPSLFPVTSSAPHEPHPFPQPYFHTTKPEFSTAFPTEEPSKQYLGDAQPFSINPLAAEKPKFVDASQLFRNPLRTSRPDHFVIILRGFPGSGKTYLAKMLRDLEVENGGDAPRIHSMDDYFMTEVEKVEDSDGPKSSSSGRNKRPVTKKVMEYCYEPEMEEAYRSSMLKAFKKTVEEGVFTFIIVDDRNLRVADFAQFWATAKRSGYEVYILEATYKDPVGCAARNVHGFTQQEIEKMAEQWEEAPSLYLQLDMKSLFHGDDLKESRIQEVDMDMDDDLDDALVAAQGREADKAVVRPVKDGEGSIKDGKRWDAEEEHPTEVRELGKSKWSEDFEDDIDQTEGMKGNINALSGLIHQYGKERKSVHWGDQVGKTGFSIGTARKVTTLSLVIGPGAGYNLKSNPLPKEESPTRNSVETKKRSTFQERIRAERESFKAVFDGRRPRIGLDVEED</sequence>
<reference evidence="3" key="3">
    <citation type="submission" date="2015-04" db="UniProtKB">
        <authorList>
            <consortium name="EnsemblPlants"/>
        </authorList>
    </citation>
    <scope>IDENTIFICATION</scope>
    <source>
        <strain evidence="3">cv. Jemalong A17</strain>
    </source>
</reference>
<reference evidence="2 4" key="2">
    <citation type="journal article" date="2014" name="BMC Genomics">
        <title>An improved genome release (version Mt4.0) for the model legume Medicago truncatula.</title>
        <authorList>
            <person name="Tang H."/>
            <person name="Krishnakumar V."/>
            <person name="Bidwell S."/>
            <person name="Rosen B."/>
            <person name="Chan A."/>
            <person name="Zhou S."/>
            <person name="Gentzbittel L."/>
            <person name="Childs K.L."/>
            <person name="Yandell M."/>
            <person name="Gundlach H."/>
            <person name="Mayer K.F."/>
            <person name="Schwartz D.C."/>
            <person name="Town C.D."/>
        </authorList>
    </citation>
    <scope>GENOME REANNOTATION</scope>
    <source>
        <strain evidence="2">A17</strain>
        <strain evidence="3 4">cv. Jemalong A17</strain>
    </source>
</reference>
<feature type="compositionally biased region" description="Basic and acidic residues" evidence="1">
    <location>
        <begin position="617"/>
        <end position="636"/>
    </location>
</feature>
<dbReference type="STRING" id="3880.A0A072V1E3"/>
<evidence type="ECO:0000256" key="1">
    <source>
        <dbReference type="SAM" id="MobiDB-lite"/>
    </source>
</evidence>
<dbReference type="GO" id="GO:0005634">
    <property type="term" value="C:nucleus"/>
    <property type="evidence" value="ECO:0000318"/>
    <property type="project" value="GO_Central"/>
</dbReference>